<accession>A0A1F6B133</accession>
<gene>
    <name evidence="2" type="ORF">A2973_05490</name>
</gene>
<dbReference type="Proteomes" id="UP000176409">
    <property type="component" value="Unassembled WGS sequence"/>
</dbReference>
<proteinExistence type="predicted"/>
<name>A0A1F6B133_9BACT</name>
<evidence type="ECO:0000313" key="3">
    <source>
        <dbReference type="Proteomes" id="UP000176409"/>
    </source>
</evidence>
<sequence length="158" mass="17380">MTATAHALVAGAIAAKFPDPVTAAAISFSSHFIMDSIPHWDVGTNWRMRPKTITGIFAIAETIGGMCLSFFLFGGHAPTLTLIVAIVASILPDWLETPWYVLFAHQKKHEPAPRAGIWERFCYHIYKLENTFHTKAQLPLGLATQVVTVAFFLVVLSS</sequence>
<keyword evidence="1" id="KW-0812">Transmembrane</keyword>
<reference evidence="2 3" key="1">
    <citation type="journal article" date="2016" name="Nat. Commun.">
        <title>Thousands of microbial genomes shed light on interconnected biogeochemical processes in an aquifer system.</title>
        <authorList>
            <person name="Anantharaman K."/>
            <person name="Brown C.T."/>
            <person name="Hug L.A."/>
            <person name="Sharon I."/>
            <person name="Castelle C.J."/>
            <person name="Probst A.J."/>
            <person name="Thomas B.C."/>
            <person name="Singh A."/>
            <person name="Wilkins M.J."/>
            <person name="Karaoz U."/>
            <person name="Brodie E.L."/>
            <person name="Williams K.H."/>
            <person name="Hubbard S.S."/>
            <person name="Banfield J.F."/>
        </authorList>
    </citation>
    <scope>NUCLEOTIDE SEQUENCE [LARGE SCALE GENOMIC DNA]</scope>
</reference>
<keyword evidence="1" id="KW-0472">Membrane</keyword>
<evidence type="ECO:0000313" key="2">
    <source>
        <dbReference type="EMBL" id="OGG30629.1"/>
    </source>
</evidence>
<comment type="caution">
    <text evidence="2">The sequence shown here is derived from an EMBL/GenBank/DDBJ whole genome shotgun (WGS) entry which is preliminary data.</text>
</comment>
<feature type="transmembrane region" description="Helical" evidence="1">
    <location>
        <begin position="53"/>
        <end position="73"/>
    </location>
</feature>
<dbReference type="STRING" id="1798396.A2973_05490"/>
<feature type="transmembrane region" description="Helical" evidence="1">
    <location>
        <begin position="80"/>
        <end position="101"/>
    </location>
</feature>
<dbReference type="AlphaFoldDB" id="A0A1F6B133"/>
<dbReference type="EMBL" id="MFJZ01000011">
    <property type="protein sequence ID" value="OGG30629.1"/>
    <property type="molecule type" value="Genomic_DNA"/>
</dbReference>
<feature type="transmembrane region" description="Helical" evidence="1">
    <location>
        <begin position="136"/>
        <end position="156"/>
    </location>
</feature>
<keyword evidence="1" id="KW-1133">Transmembrane helix</keyword>
<protein>
    <submittedName>
        <fullName evidence="2">Uncharacterized protein</fullName>
    </submittedName>
</protein>
<evidence type="ECO:0000256" key="1">
    <source>
        <dbReference type="SAM" id="Phobius"/>
    </source>
</evidence>
<organism evidence="2 3">
    <name type="scientific">Candidatus Gottesmanbacteria bacterium RIFCSPLOWO2_01_FULL_49_10</name>
    <dbReference type="NCBI Taxonomy" id="1798396"/>
    <lineage>
        <taxon>Bacteria</taxon>
        <taxon>Candidatus Gottesmaniibacteriota</taxon>
    </lineage>
</organism>